<sequence>MISGEDEDRYLIFGALGHIDDLVFISDWHASIEAWISKVFHYATHTICCWHFSKNIKKRYHRKDVAVIVDKAARAYTELKYNRHMEELQNLHQNAFDYVNDFGPHKWSRVYYPDIRTAQSMRHQFTNASYLVILKLMEKYGFMIVNPINWNIFLVKSPEDLDMQQIPNGPSSCSHALIAARERNLDFTSLYADNYKRQTLIDAYSIPVIPVGHPSTWVVLSDIVERLVLNPIFRRQAGRSKTGQHILSSKRTTKQSCRRYGQLDYNSRRCSNPPLINEGPSRVVPEEYRCKCSICHSVGHNRQTCPNMDCTV</sequence>
<dbReference type="GO" id="GO:0006313">
    <property type="term" value="P:DNA transposition"/>
    <property type="evidence" value="ECO:0007669"/>
    <property type="project" value="InterPro"/>
</dbReference>
<dbReference type="AlphaFoldDB" id="A0AAD9U8A6"/>
<dbReference type="EMBL" id="JANJYI010000005">
    <property type="protein sequence ID" value="KAK2649287.1"/>
    <property type="molecule type" value="Genomic_DNA"/>
</dbReference>
<evidence type="ECO:0000313" key="4">
    <source>
        <dbReference type="EMBL" id="KAK2649287.1"/>
    </source>
</evidence>
<dbReference type="Pfam" id="PF00872">
    <property type="entry name" value="Transposase_mut"/>
    <property type="match status" value="1"/>
</dbReference>
<dbReference type="GO" id="GO:0004803">
    <property type="term" value="F:transposase activity"/>
    <property type="evidence" value="ECO:0007669"/>
    <property type="project" value="InterPro"/>
</dbReference>
<keyword evidence="2" id="KW-0238">DNA-binding</keyword>
<keyword evidence="1" id="KW-0815">Transposition</keyword>
<evidence type="ECO:0000256" key="3">
    <source>
        <dbReference type="ARBA" id="ARBA00023172"/>
    </source>
</evidence>
<evidence type="ECO:0008006" key="6">
    <source>
        <dbReference type="Google" id="ProtNLM"/>
    </source>
</evidence>
<comment type="caution">
    <text evidence="4">The sequence shown here is derived from an EMBL/GenBank/DDBJ whole genome shotgun (WGS) entry which is preliminary data.</text>
</comment>
<protein>
    <recommendedName>
        <fullName evidence="6">MULE transposase domain-containing protein</fullName>
    </recommendedName>
</protein>
<keyword evidence="5" id="KW-1185">Reference proteome</keyword>
<accession>A0AAD9U8A6</accession>
<gene>
    <name evidence="4" type="ORF">Ddye_016776</name>
</gene>
<evidence type="ECO:0000256" key="1">
    <source>
        <dbReference type="ARBA" id="ARBA00022578"/>
    </source>
</evidence>
<name>A0AAD9U8A6_9ROSI</name>
<keyword evidence="3" id="KW-0233">DNA recombination</keyword>
<dbReference type="PANTHER" id="PTHR31973:SF187">
    <property type="entry name" value="MUTATOR TRANSPOSASE MUDRA PROTEIN"/>
    <property type="match status" value="1"/>
</dbReference>
<dbReference type="Proteomes" id="UP001280121">
    <property type="component" value="Unassembled WGS sequence"/>
</dbReference>
<proteinExistence type="predicted"/>
<evidence type="ECO:0000256" key="2">
    <source>
        <dbReference type="ARBA" id="ARBA00023125"/>
    </source>
</evidence>
<reference evidence="4" key="1">
    <citation type="journal article" date="2023" name="Plant J.">
        <title>Genome sequences and population genomics provide insights into the demographic history, inbreeding, and mutation load of two 'living fossil' tree species of Dipteronia.</title>
        <authorList>
            <person name="Feng Y."/>
            <person name="Comes H.P."/>
            <person name="Chen J."/>
            <person name="Zhu S."/>
            <person name="Lu R."/>
            <person name="Zhang X."/>
            <person name="Li P."/>
            <person name="Qiu J."/>
            <person name="Olsen K.M."/>
            <person name="Qiu Y."/>
        </authorList>
    </citation>
    <scope>NUCLEOTIDE SEQUENCE</scope>
    <source>
        <strain evidence="4">KIB01</strain>
    </source>
</reference>
<dbReference type="InterPro" id="IPR001207">
    <property type="entry name" value="Transposase_mutator"/>
</dbReference>
<organism evidence="4 5">
    <name type="scientific">Dipteronia dyeriana</name>
    <dbReference type="NCBI Taxonomy" id="168575"/>
    <lineage>
        <taxon>Eukaryota</taxon>
        <taxon>Viridiplantae</taxon>
        <taxon>Streptophyta</taxon>
        <taxon>Embryophyta</taxon>
        <taxon>Tracheophyta</taxon>
        <taxon>Spermatophyta</taxon>
        <taxon>Magnoliopsida</taxon>
        <taxon>eudicotyledons</taxon>
        <taxon>Gunneridae</taxon>
        <taxon>Pentapetalae</taxon>
        <taxon>rosids</taxon>
        <taxon>malvids</taxon>
        <taxon>Sapindales</taxon>
        <taxon>Sapindaceae</taxon>
        <taxon>Hippocastanoideae</taxon>
        <taxon>Acereae</taxon>
        <taxon>Dipteronia</taxon>
    </lineage>
</organism>
<dbReference type="GO" id="GO:0003677">
    <property type="term" value="F:DNA binding"/>
    <property type="evidence" value="ECO:0007669"/>
    <property type="project" value="UniProtKB-KW"/>
</dbReference>
<evidence type="ECO:0000313" key="5">
    <source>
        <dbReference type="Proteomes" id="UP001280121"/>
    </source>
</evidence>
<dbReference type="PANTHER" id="PTHR31973">
    <property type="entry name" value="POLYPROTEIN, PUTATIVE-RELATED"/>
    <property type="match status" value="1"/>
</dbReference>